<comment type="caution">
    <text evidence="5">The sequence shown here is derived from an EMBL/GenBank/DDBJ whole genome shotgun (WGS) entry which is preliminary data.</text>
</comment>
<evidence type="ECO:0000256" key="1">
    <source>
        <dbReference type="ARBA" id="ARBA00008675"/>
    </source>
</evidence>
<evidence type="ECO:0000313" key="6">
    <source>
        <dbReference type="Proteomes" id="UP000734854"/>
    </source>
</evidence>
<dbReference type="Pfam" id="PF02861">
    <property type="entry name" value="Clp_N"/>
    <property type="match status" value="1"/>
</dbReference>
<dbReference type="AlphaFoldDB" id="A0A8J5G4L3"/>
<feature type="domain" description="Clp R" evidence="4">
    <location>
        <begin position="7"/>
        <end position="172"/>
    </location>
</feature>
<dbReference type="PANTHER" id="PTHR43572:SF31">
    <property type="entry name" value="PROTEIN SMAX1-LIKE 3"/>
    <property type="match status" value="1"/>
</dbReference>
<protein>
    <recommendedName>
        <fullName evidence="4">Clp R domain-containing protein</fullName>
    </recommendedName>
</protein>
<evidence type="ECO:0000259" key="4">
    <source>
        <dbReference type="PROSITE" id="PS51903"/>
    </source>
</evidence>
<dbReference type="InterPro" id="IPR058680">
    <property type="entry name" value="NBD_SMAX1-like"/>
</dbReference>
<comment type="similarity">
    <text evidence="1">Belongs to the ClpA/ClpB family.</text>
</comment>
<dbReference type="Pfam" id="PF23569">
    <property type="entry name" value="NBD_SMAX1"/>
    <property type="match status" value="1"/>
</dbReference>
<dbReference type="InterPro" id="IPR004176">
    <property type="entry name" value="Clp_R_N"/>
</dbReference>
<organism evidence="5 6">
    <name type="scientific">Zingiber officinale</name>
    <name type="common">Ginger</name>
    <name type="synonym">Amomum zingiber</name>
    <dbReference type="NCBI Taxonomy" id="94328"/>
    <lineage>
        <taxon>Eukaryota</taxon>
        <taxon>Viridiplantae</taxon>
        <taxon>Streptophyta</taxon>
        <taxon>Embryophyta</taxon>
        <taxon>Tracheophyta</taxon>
        <taxon>Spermatophyta</taxon>
        <taxon>Magnoliopsida</taxon>
        <taxon>Liliopsida</taxon>
        <taxon>Zingiberales</taxon>
        <taxon>Zingiberaceae</taxon>
        <taxon>Zingiber</taxon>
    </lineage>
</organism>
<proteinExistence type="inferred from homology"/>
<gene>
    <name evidence="5" type="ORF">ZIOFF_039477</name>
</gene>
<sequence length="700" mass="77241">MRTGGGILQHGLTPAAAAVVGKAVFLARRRGHAQVTPLHVATAMLNAGGPLRAACLLSLSHPLRCNALDLCLNVALNRLPASHHDRLLPSLSNALVAAFKRAQAQHRRGSAAATDTSSAAPATLLAVKIELDHLVVSILDDPSVSRVMREAGFCSTQVKLNLQQSAAKTRPNSPKANRDDEIRVMEALISKERRNLVVVGECLDAIDAVVRAVIDRVQNGGDDVPEALKNAQLITLPLSSFKNTTRSNFDQKIAELRELFRDSSVRTGLVLYLGDLQSITEKNRAINGDAVEQVIMEIRSLIFNEINTRRVWLMGIATYQTYMSCKVGCPSLEALLGLHPLTIPAISLELSLNFDSGSGFNCEEEAQSINLHSNNFFNYYSVASSTLPPSPWHQHYKCSSASPHDEDSSSSNSSISSFDQLPLSLLPNRQSLQSSPVSMFNKSNPNSCTSSSTMEIEYLPKFKEFNGENWKILSDTLEKKLPWQQETVAEIASTVLRSRSGMVRRKGKQETTWLLFQGEDVEGKRRIAEELASLIFCSQSNFASIGLNNSRLVDVGDVHSPCKKRPRFEVNESCLDRLFQSINENPHRIILIEEDIEQLDHQTQIGLKDAMEGGKLRSNCGVEVSLSDAIIILTSRKGFKHKSSGINEHEKEVNSHLSLDLHLSTVVYHDNTQDYVSFDRVGLSESVDGVFSFNFLRQDM</sequence>
<dbReference type="PROSITE" id="PS51903">
    <property type="entry name" value="CLP_R"/>
    <property type="match status" value="1"/>
</dbReference>
<name>A0A8J5G4L3_ZINOF</name>
<dbReference type="Proteomes" id="UP000734854">
    <property type="component" value="Unassembled WGS sequence"/>
</dbReference>
<keyword evidence="6" id="KW-1185">Reference proteome</keyword>
<dbReference type="PANTHER" id="PTHR43572">
    <property type="entry name" value="CHAPERONE PROTEIN CLPD, CHLOROPLASTIC"/>
    <property type="match status" value="1"/>
</dbReference>
<keyword evidence="2 3" id="KW-0677">Repeat</keyword>
<evidence type="ECO:0000313" key="5">
    <source>
        <dbReference type="EMBL" id="KAG6499686.1"/>
    </source>
</evidence>
<dbReference type="EMBL" id="JACMSC010000011">
    <property type="protein sequence ID" value="KAG6499686.1"/>
    <property type="molecule type" value="Genomic_DNA"/>
</dbReference>
<evidence type="ECO:0000256" key="3">
    <source>
        <dbReference type="PROSITE-ProRule" id="PRU01251"/>
    </source>
</evidence>
<dbReference type="OrthoDB" id="750498at2759"/>
<reference evidence="5 6" key="1">
    <citation type="submission" date="2020-08" db="EMBL/GenBank/DDBJ databases">
        <title>Plant Genome Project.</title>
        <authorList>
            <person name="Zhang R.-G."/>
        </authorList>
    </citation>
    <scope>NUCLEOTIDE SEQUENCE [LARGE SCALE GENOMIC DNA]</scope>
    <source>
        <tissue evidence="5">Rhizome</tissue>
    </source>
</reference>
<dbReference type="InterPro" id="IPR051650">
    <property type="entry name" value="SL_signaling_regulator"/>
</dbReference>
<accession>A0A8J5G4L3</accession>
<evidence type="ECO:0000256" key="2">
    <source>
        <dbReference type="ARBA" id="ARBA00022737"/>
    </source>
</evidence>